<sequence>MAESAGVSPSTVSKVVRGVPGVSAGLHERVVRAVADLDYRPHSAGRSFSTGSDHDPVTLAVPTLMSAYYRRLTGHLVRAARSAGLQSAVIETGGSADVEAGLITAAAHRSRLGTGSRRPALRRACRLAQRPAG</sequence>
<comment type="caution">
    <text evidence="5">The sequence shown here is derived from an EMBL/GenBank/DDBJ whole genome shotgun (WGS) entry which is preliminary data.</text>
</comment>
<organism evidence="5 6">
    <name type="scientific">Kineococcus radiotolerans</name>
    <dbReference type="NCBI Taxonomy" id="131568"/>
    <lineage>
        <taxon>Bacteria</taxon>
        <taxon>Bacillati</taxon>
        <taxon>Actinomycetota</taxon>
        <taxon>Actinomycetes</taxon>
        <taxon>Kineosporiales</taxon>
        <taxon>Kineosporiaceae</taxon>
        <taxon>Kineococcus</taxon>
    </lineage>
</organism>
<evidence type="ECO:0000313" key="5">
    <source>
        <dbReference type="EMBL" id="MBB2903328.1"/>
    </source>
</evidence>
<dbReference type="Gene3D" id="1.10.260.40">
    <property type="entry name" value="lambda repressor-like DNA-binding domains"/>
    <property type="match status" value="1"/>
</dbReference>
<keyword evidence="3" id="KW-0804">Transcription</keyword>
<dbReference type="SUPFAM" id="SSF47413">
    <property type="entry name" value="lambda repressor-like DNA-binding domains"/>
    <property type="match status" value="1"/>
</dbReference>
<proteinExistence type="predicted"/>
<accession>A0A7W4TRD7</accession>
<protein>
    <submittedName>
        <fullName evidence="5">DNA-binding LacI/PurR family transcriptional regulator</fullName>
    </submittedName>
</protein>
<name>A0A7W4TRD7_KINRA</name>
<dbReference type="GO" id="GO:0003700">
    <property type="term" value="F:DNA-binding transcription factor activity"/>
    <property type="evidence" value="ECO:0007669"/>
    <property type="project" value="TreeGrafter"/>
</dbReference>
<dbReference type="Proteomes" id="UP000533269">
    <property type="component" value="Unassembled WGS sequence"/>
</dbReference>
<reference evidence="5 6" key="1">
    <citation type="submission" date="2020-08" db="EMBL/GenBank/DDBJ databases">
        <title>The Agave Microbiome: Exploring the role of microbial communities in plant adaptations to desert environments.</title>
        <authorList>
            <person name="Partida-Martinez L.P."/>
        </authorList>
    </citation>
    <scope>NUCLEOTIDE SEQUENCE [LARGE SCALE GENOMIC DNA]</scope>
    <source>
        <strain evidence="5 6">AS2.23</strain>
    </source>
</reference>
<dbReference type="EMBL" id="JACHVY010000006">
    <property type="protein sequence ID" value="MBB2903328.1"/>
    <property type="molecule type" value="Genomic_DNA"/>
</dbReference>
<evidence type="ECO:0000259" key="4">
    <source>
        <dbReference type="PROSITE" id="PS50932"/>
    </source>
</evidence>
<gene>
    <name evidence="5" type="ORF">FHR75_004170</name>
</gene>
<dbReference type="CDD" id="cd01392">
    <property type="entry name" value="HTH_LacI"/>
    <property type="match status" value="1"/>
</dbReference>
<feature type="domain" description="HTH lacI-type" evidence="4">
    <location>
        <begin position="1"/>
        <end position="50"/>
    </location>
</feature>
<evidence type="ECO:0000256" key="2">
    <source>
        <dbReference type="ARBA" id="ARBA00023125"/>
    </source>
</evidence>
<dbReference type="PANTHER" id="PTHR30146">
    <property type="entry name" value="LACI-RELATED TRANSCRIPTIONAL REPRESSOR"/>
    <property type="match status" value="1"/>
</dbReference>
<evidence type="ECO:0000256" key="1">
    <source>
        <dbReference type="ARBA" id="ARBA00023015"/>
    </source>
</evidence>
<keyword evidence="2 5" id="KW-0238">DNA-binding</keyword>
<evidence type="ECO:0000313" key="6">
    <source>
        <dbReference type="Proteomes" id="UP000533269"/>
    </source>
</evidence>
<dbReference type="InterPro" id="IPR000843">
    <property type="entry name" value="HTH_LacI"/>
</dbReference>
<reference evidence="5 6" key="2">
    <citation type="submission" date="2020-08" db="EMBL/GenBank/DDBJ databases">
        <authorList>
            <person name="Partida-Martinez L."/>
            <person name="Huntemann M."/>
            <person name="Clum A."/>
            <person name="Wang J."/>
            <person name="Palaniappan K."/>
            <person name="Ritter S."/>
            <person name="Chen I.-M."/>
            <person name="Stamatis D."/>
            <person name="Reddy T."/>
            <person name="O'Malley R."/>
            <person name="Daum C."/>
            <person name="Shapiro N."/>
            <person name="Ivanova N."/>
            <person name="Kyrpides N."/>
            <person name="Woyke T."/>
        </authorList>
    </citation>
    <scope>NUCLEOTIDE SEQUENCE [LARGE SCALE GENOMIC DNA]</scope>
    <source>
        <strain evidence="5 6">AS2.23</strain>
    </source>
</reference>
<dbReference type="InterPro" id="IPR010982">
    <property type="entry name" value="Lambda_DNA-bd_dom_sf"/>
</dbReference>
<keyword evidence="1" id="KW-0805">Transcription regulation</keyword>
<dbReference type="PROSITE" id="PS50932">
    <property type="entry name" value="HTH_LACI_2"/>
    <property type="match status" value="1"/>
</dbReference>
<dbReference type="RefSeq" id="WP_183392933.1">
    <property type="nucleotide sequence ID" value="NZ_JACHVY010000006.1"/>
</dbReference>
<dbReference type="Pfam" id="PF00356">
    <property type="entry name" value="LacI"/>
    <property type="match status" value="1"/>
</dbReference>
<dbReference type="GO" id="GO:0000976">
    <property type="term" value="F:transcription cis-regulatory region binding"/>
    <property type="evidence" value="ECO:0007669"/>
    <property type="project" value="TreeGrafter"/>
</dbReference>
<dbReference type="AlphaFoldDB" id="A0A7W4TRD7"/>
<dbReference type="PANTHER" id="PTHR30146:SF109">
    <property type="entry name" value="HTH-TYPE TRANSCRIPTIONAL REGULATOR GALS"/>
    <property type="match status" value="1"/>
</dbReference>
<dbReference type="SMART" id="SM00354">
    <property type="entry name" value="HTH_LACI"/>
    <property type="match status" value="1"/>
</dbReference>
<evidence type="ECO:0000256" key="3">
    <source>
        <dbReference type="ARBA" id="ARBA00023163"/>
    </source>
</evidence>